<keyword evidence="5" id="KW-0460">Magnesium</keyword>
<evidence type="ECO:0000259" key="8">
    <source>
        <dbReference type="PROSITE" id="PS51462"/>
    </source>
</evidence>
<evidence type="ECO:0000256" key="5">
    <source>
        <dbReference type="ARBA" id="ARBA00022842"/>
    </source>
</evidence>
<dbReference type="InterPro" id="IPR045121">
    <property type="entry name" value="CoAse"/>
</dbReference>
<protein>
    <recommendedName>
        <fullName evidence="8">Nudix hydrolase domain-containing protein</fullName>
    </recommendedName>
</protein>
<keyword evidence="7" id="KW-0812">Transmembrane</keyword>
<keyword evidence="7" id="KW-1133">Transmembrane helix</keyword>
<proteinExistence type="predicted"/>
<dbReference type="PROSITE" id="PS51462">
    <property type="entry name" value="NUDIX"/>
    <property type="match status" value="1"/>
</dbReference>
<sequence>MLKKASELLHPGLLTNVLQQGEIISRFQAIPSLRLNKEPVKKEASILIPLCLIDDKINLLYTVRSSKLRNHRGQVSFPGGMKDTRDSSYESCAVREFEEETGISKNSVNVWGRGKTIIPYFGPSITPIVGNIIDFSSDQLRPSSDEVAKVFTVPIESFACAENRKHTQFRANYTMPVFQNGHDTVWGITAIITHMFLIALLPGAYTARLPFIKKYEAKPAKQR</sequence>
<keyword evidence="4" id="KW-0378">Hydrolase</keyword>
<dbReference type="EnsemblMetazoa" id="AFUN006065-RA">
    <property type="protein sequence ID" value="AFUN006065-PA"/>
    <property type="gene ID" value="AFUN006065"/>
</dbReference>
<dbReference type="AlphaFoldDB" id="A0A182RIK0"/>
<dbReference type="VEuPathDB" id="VectorBase:AFUN006065"/>
<dbReference type="PANTHER" id="PTHR12992">
    <property type="entry name" value="NUDIX HYDROLASE"/>
    <property type="match status" value="1"/>
</dbReference>
<organism evidence="9">
    <name type="scientific">Anopheles funestus</name>
    <name type="common">African malaria mosquito</name>
    <dbReference type="NCBI Taxonomy" id="62324"/>
    <lineage>
        <taxon>Eukaryota</taxon>
        <taxon>Metazoa</taxon>
        <taxon>Ecdysozoa</taxon>
        <taxon>Arthropoda</taxon>
        <taxon>Hexapoda</taxon>
        <taxon>Insecta</taxon>
        <taxon>Pterygota</taxon>
        <taxon>Neoptera</taxon>
        <taxon>Endopterygota</taxon>
        <taxon>Diptera</taxon>
        <taxon>Nematocera</taxon>
        <taxon>Culicoidea</taxon>
        <taxon>Culicidae</taxon>
        <taxon>Anophelinae</taxon>
        <taxon>Anopheles</taxon>
    </lineage>
</organism>
<dbReference type="InterPro" id="IPR000086">
    <property type="entry name" value="NUDIX_hydrolase_dom"/>
</dbReference>
<dbReference type="InterPro" id="IPR015797">
    <property type="entry name" value="NUDIX_hydrolase-like_dom_sf"/>
</dbReference>
<dbReference type="VEuPathDB" id="VectorBase:AFUN2_004955"/>
<feature type="domain" description="Nudix hydrolase" evidence="8">
    <location>
        <begin position="41"/>
        <end position="176"/>
    </location>
</feature>
<evidence type="ECO:0000256" key="6">
    <source>
        <dbReference type="ARBA" id="ARBA00023211"/>
    </source>
</evidence>
<name>A0A182RIK0_ANOFN</name>
<evidence type="ECO:0000256" key="7">
    <source>
        <dbReference type="SAM" id="Phobius"/>
    </source>
</evidence>
<keyword evidence="7" id="KW-0472">Membrane</keyword>
<evidence type="ECO:0000313" key="9">
    <source>
        <dbReference type="EnsemblMetazoa" id="AFUN006065-PA"/>
    </source>
</evidence>
<dbReference type="Gene3D" id="3.90.79.10">
    <property type="entry name" value="Nucleoside Triphosphate Pyrophosphohydrolase"/>
    <property type="match status" value="1"/>
</dbReference>
<dbReference type="Pfam" id="PF00293">
    <property type="entry name" value="NUDIX"/>
    <property type="match status" value="1"/>
</dbReference>
<dbReference type="STRING" id="62324.A0A182RIK0"/>
<comment type="cofactor">
    <cofactor evidence="1">
        <name>Mn(2+)</name>
        <dbReference type="ChEBI" id="CHEBI:29035"/>
    </cofactor>
</comment>
<feature type="transmembrane region" description="Helical" evidence="7">
    <location>
        <begin position="185"/>
        <end position="205"/>
    </location>
</feature>
<dbReference type="GO" id="GO:0046872">
    <property type="term" value="F:metal ion binding"/>
    <property type="evidence" value="ECO:0007669"/>
    <property type="project" value="UniProtKB-KW"/>
</dbReference>
<dbReference type="CDD" id="cd03426">
    <property type="entry name" value="NUDIX_CoAse_Nudt7"/>
    <property type="match status" value="1"/>
</dbReference>
<accession>A0A182RIK0</accession>
<dbReference type="GO" id="GO:0010945">
    <property type="term" value="F:coenzyme A diphosphatase activity"/>
    <property type="evidence" value="ECO:0007669"/>
    <property type="project" value="InterPro"/>
</dbReference>
<dbReference type="PANTHER" id="PTHR12992:SF11">
    <property type="entry name" value="MITOCHONDRIAL COENZYME A DIPHOSPHATASE NUDT8"/>
    <property type="match status" value="1"/>
</dbReference>
<keyword evidence="3" id="KW-0479">Metal-binding</keyword>
<evidence type="ECO:0000256" key="1">
    <source>
        <dbReference type="ARBA" id="ARBA00001936"/>
    </source>
</evidence>
<evidence type="ECO:0000256" key="3">
    <source>
        <dbReference type="ARBA" id="ARBA00022723"/>
    </source>
</evidence>
<evidence type="ECO:0000256" key="2">
    <source>
        <dbReference type="ARBA" id="ARBA00001946"/>
    </source>
</evidence>
<reference evidence="9" key="1">
    <citation type="submission" date="2020-05" db="UniProtKB">
        <authorList>
            <consortium name="EnsemblMetazoa"/>
        </authorList>
    </citation>
    <scope>IDENTIFICATION</scope>
    <source>
        <strain evidence="9">FUMOZ</strain>
    </source>
</reference>
<comment type="cofactor">
    <cofactor evidence="2">
        <name>Mg(2+)</name>
        <dbReference type="ChEBI" id="CHEBI:18420"/>
    </cofactor>
</comment>
<evidence type="ECO:0000256" key="4">
    <source>
        <dbReference type="ARBA" id="ARBA00022801"/>
    </source>
</evidence>
<dbReference type="SUPFAM" id="SSF55811">
    <property type="entry name" value="Nudix"/>
    <property type="match status" value="1"/>
</dbReference>
<keyword evidence="6" id="KW-0464">Manganese</keyword>